<feature type="domain" description="FAD-binding FR-type" evidence="4">
    <location>
        <begin position="26"/>
        <end position="129"/>
    </location>
</feature>
<dbReference type="NCBIfam" id="TIGR00229">
    <property type="entry name" value="sensory_box"/>
    <property type="match status" value="2"/>
</dbReference>
<dbReference type="SUPFAM" id="SSF52343">
    <property type="entry name" value="Ferredoxin reductase-like, C-terminal NADP-linked domain"/>
    <property type="match status" value="1"/>
</dbReference>
<dbReference type="PROSITE" id="PS50113">
    <property type="entry name" value="PAC"/>
    <property type="match status" value="1"/>
</dbReference>
<dbReference type="Pfam" id="PF13426">
    <property type="entry name" value="PAS_9"/>
    <property type="match status" value="1"/>
</dbReference>
<dbReference type="PROSITE" id="PS51384">
    <property type="entry name" value="FAD_FR"/>
    <property type="match status" value="1"/>
</dbReference>
<dbReference type="InterPro" id="IPR008333">
    <property type="entry name" value="Cbr1-like_FAD-bd_dom"/>
</dbReference>
<dbReference type="Pfam" id="PF00989">
    <property type="entry name" value="PAS"/>
    <property type="match status" value="1"/>
</dbReference>
<feature type="domain" description="PAC" evidence="3">
    <location>
        <begin position="344"/>
        <end position="396"/>
    </location>
</feature>
<evidence type="ECO:0000256" key="1">
    <source>
        <dbReference type="SAM" id="Coils"/>
    </source>
</evidence>
<dbReference type="AlphaFoldDB" id="A0A1G2G6B9"/>
<dbReference type="Gene3D" id="3.40.50.80">
    <property type="entry name" value="Nucleotide-binding domain of ferredoxin-NADP reductase (FNR) module"/>
    <property type="match status" value="1"/>
</dbReference>
<feature type="domain" description="PAS" evidence="2">
    <location>
        <begin position="278"/>
        <end position="317"/>
    </location>
</feature>
<dbReference type="InterPro" id="IPR000700">
    <property type="entry name" value="PAS-assoc_C"/>
</dbReference>
<dbReference type="PANTHER" id="PTHR47354:SF5">
    <property type="entry name" value="PROTEIN RFBI"/>
    <property type="match status" value="1"/>
</dbReference>
<dbReference type="GO" id="GO:0006355">
    <property type="term" value="P:regulation of DNA-templated transcription"/>
    <property type="evidence" value="ECO:0007669"/>
    <property type="project" value="InterPro"/>
</dbReference>
<dbReference type="STRING" id="1802115.A2756_02710"/>
<dbReference type="InterPro" id="IPR017938">
    <property type="entry name" value="Riboflavin_synthase-like_b-brl"/>
</dbReference>
<accession>A0A1G2G6B9</accession>
<dbReference type="SMART" id="SM00091">
    <property type="entry name" value="PAS"/>
    <property type="match status" value="2"/>
</dbReference>
<feature type="coiled-coil region" evidence="1">
    <location>
        <begin position="398"/>
        <end position="425"/>
    </location>
</feature>
<keyword evidence="1" id="KW-0175">Coiled coil</keyword>
<name>A0A1G2G6B9_9BACT</name>
<dbReference type="Pfam" id="PF00970">
    <property type="entry name" value="FAD_binding_6"/>
    <property type="match status" value="1"/>
</dbReference>
<sequence>MKTGSSRIAKDLRTEAKTQSNSHEVNLTKKGRIISVKRITKRTTHVAIKVPEDFSFIAGQYIWLMIPKLEYPDPKGNVRMFSIASSPNRHGQIDIIFRTSESGYKKTLIAMKPGTGVIFSGPYGSLRLPEDTSLPIILVAGGVGVVPFLSMIRFSSETSSGHEIALAYANDGKDESAYLDELSQLAKNNPKFTLATFFGLVDQTALEKFAGREALWFVAGPRGFVDYVGNFLTQHRVPSERIVFEQFYPGQLLKSEFEQKLESVNPDFAAAGYPYLLALDNASNHIVITDTNGIILYANKGAETMTGYTLAEMKGNTPRLWGGLMPVDFYKDLRQTIKYDRQAFCGEIKNRRKNQSEYYALMRVSPIINANDALIGFVATEEEVTIQKRIEKDLGDARMAAQNVFEDLEDEKEKLAQTKAKDEAILASIAAGCIAVNKNGEIILMNKTAEKMLGYTGKESIGKKWYEVLHLQDESCNLIPPEKGAIYAALSASITNTVIATTTSFYFSRYNS</sequence>
<comment type="caution">
    <text evidence="5">The sequence shown here is derived from an EMBL/GenBank/DDBJ whole genome shotgun (WGS) entry which is preliminary data.</text>
</comment>
<gene>
    <name evidence="5" type="ORF">A2756_02710</name>
</gene>
<evidence type="ECO:0000313" key="6">
    <source>
        <dbReference type="Proteomes" id="UP000177785"/>
    </source>
</evidence>
<dbReference type="CDD" id="cd00130">
    <property type="entry name" value="PAS"/>
    <property type="match status" value="2"/>
</dbReference>
<dbReference type="InterPro" id="IPR035965">
    <property type="entry name" value="PAS-like_dom_sf"/>
</dbReference>
<dbReference type="EMBL" id="MHNL01000005">
    <property type="protein sequence ID" value="OGZ45794.1"/>
    <property type="molecule type" value="Genomic_DNA"/>
</dbReference>
<dbReference type="InterPro" id="IPR050415">
    <property type="entry name" value="MRET"/>
</dbReference>
<dbReference type="SUPFAM" id="SSF63380">
    <property type="entry name" value="Riboflavin synthase domain-like"/>
    <property type="match status" value="1"/>
</dbReference>
<evidence type="ECO:0000259" key="4">
    <source>
        <dbReference type="PROSITE" id="PS51384"/>
    </source>
</evidence>
<evidence type="ECO:0000259" key="2">
    <source>
        <dbReference type="PROSITE" id="PS50112"/>
    </source>
</evidence>
<dbReference type="CDD" id="cd00322">
    <property type="entry name" value="FNR_like"/>
    <property type="match status" value="1"/>
</dbReference>
<proteinExistence type="predicted"/>
<dbReference type="PROSITE" id="PS50112">
    <property type="entry name" value="PAS"/>
    <property type="match status" value="2"/>
</dbReference>
<evidence type="ECO:0000313" key="5">
    <source>
        <dbReference type="EMBL" id="OGZ45794.1"/>
    </source>
</evidence>
<evidence type="ECO:0000259" key="3">
    <source>
        <dbReference type="PROSITE" id="PS50113"/>
    </source>
</evidence>
<dbReference type="Gene3D" id="2.40.30.10">
    <property type="entry name" value="Translation factors"/>
    <property type="match status" value="1"/>
</dbReference>
<dbReference type="Proteomes" id="UP000177785">
    <property type="component" value="Unassembled WGS sequence"/>
</dbReference>
<dbReference type="InterPro" id="IPR039261">
    <property type="entry name" value="FNR_nucleotide-bd"/>
</dbReference>
<dbReference type="PRINTS" id="PR00410">
    <property type="entry name" value="PHEHYDRXLASE"/>
</dbReference>
<evidence type="ECO:0008006" key="7">
    <source>
        <dbReference type="Google" id="ProtNLM"/>
    </source>
</evidence>
<dbReference type="InterPro" id="IPR001433">
    <property type="entry name" value="OxRdtase_FAD/NAD-bd"/>
</dbReference>
<dbReference type="Pfam" id="PF00175">
    <property type="entry name" value="NAD_binding_1"/>
    <property type="match status" value="1"/>
</dbReference>
<dbReference type="Gene3D" id="3.30.450.20">
    <property type="entry name" value="PAS domain"/>
    <property type="match status" value="2"/>
</dbReference>
<dbReference type="InterPro" id="IPR017927">
    <property type="entry name" value="FAD-bd_FR_type"/>
</dbReference>
<feature type="domain" description="PAS" evidence="2">
    <location>
        <begin position="418"/>
        <end position="473"/>
    </location>
</feature>
<dbReference type="InterPro" id="IPR013767">
    <property type="entry name" value="PAS_fold"/>
</dbReference>
<dbReference type="GO" id="GO:0016491">
    <property type="term" value="F:oxidoreductase activity"/>
    <property type="evidence" value="ECO:0007669"/>
    <property type="project" value="InterPro"/>
</dbReference>
<dbReference type="InterPro" id="IPR000014">
    <property type="entry name" value="PAS"/>
</dbReference>
<protein>
    <recommendedName>
        <fullName evidence="7">PAS domain-containing protein</fullName>
    </recommendedName>
</protein>
<organism evidence="5 6">
    <name type="scientific">Candidatus Ryanbacteria bacterium RIFCSPHIGHO2_01_FULL_48_27</name>
    <dbReference type="NCBI Taxonomy" id="1802115"/>
    <lineage>
        <taxon>Bacteria</taxon>
        <taxon>Candidatus Ryaniibacteriota</taxon>
    </lineage>
</organism>
<dbReference type="PANTHER" id="PTHR47354">
    <property type="entry name" value="NADH OXIDOREDUCTASE HCR"/>
    <property type="match status" value="1"/>
</dbReference>
<reference evidence="5 6" key="1">
    <citation type="journal article" date="2016" name="Nat. Commun.">
        <title>Thousands of microbial genomes shed light on interconnected biogeochemical processes in an aquifer system.</title>
        <authorList>
            <person name="Anantharaman K."/>
            <person name="Brown C.T."/>
            <person name="Hug L.A."/>
            <person name="Sharon I."/>
            <person name="Castelle C.J."/>
            <person name="Probst A.J."/>
            <person name="Thomas B.C."/>
            <person name="Singh A."/>
            <person name="Wilkins M.J."/>
            <person name="Karaoz U."/>
            <person name="Brodie E.L."/>
            <person name="Williams K.H."/>
            <person name="Hubbard S.S."/>
            <person name="Banfield J.F."/>
        </authorList>
    </citation>
    <scope>NUCLEOTIDE SEQUENCE [LARGE SCALE GENOMIC DNA]</scope>
</reference>
<dbReference type="SUPFAM" id="SSF55785">
    <property type="entry name" value="PYP-like sensor domain (PAS domain)"/>
    <property type="match status" value="2"/>
</dbReference>